<evidence type="ECO:0000313" key="12">
    <source>
        <dbReference type="Proteomes" id="UP000027456"/>
    </source>
</evidence>
<feature type="compositionally biased region" description="Acidic residues" evidence="8">
    <location>
        <begin position="318"/>
        <end position="338"/>
    </location>
</feature>
<dbReference type="Proteomes" id="UP000027456">
    <property type="component" value="Unassembled WGS sequence"/>
</dbReference>
<evidence type="ECO:0000256" key="5">
    <source>
        <dbReference type="ARBA" id="ARBA00045899"/>
    </source>
</evidence>
<dbReference type="Pfam" id="PF01214">
    <property type="entry name" value="CK_II_beta"/>
    <property type="match status" value="1"/>
</dbReference>
<dbReference type="GO" id="GO:0019887">
    <property type="term" value="F:protein kinase regulator activity"/>
    <property type="evidence" value="ECO:0007669"/>
    <property type="project" value="InterPro"/>
</dbReference>
<dbReference type="GO" id="GO:0005956">
    <property type="term" value="C:protein kinase CK2 complex"/>
    <property type="evidence" value="ECO:0007669"/>
    <property type="project" value="UniProtKB-UniRule"/>
</dbReference>
<feature type="transmembrane region" description="Helical" evidence="9">
    <location>
        <begin position="758"/>
        <end position="781"/>
    </location>
</feature>
<evidence type="ECO:0000256" key="2">
    <source>
        <dbReference type="ARBA" id="ARBA00006941"/>
    </source>
</evidence>
<dbReference type="SMART" id="SM01085">
    <property type="entry name" value="CK_II_beta"/>
    <property type="match status" value="1"/>
</dbReference>
<dbReference type="InterPro" id="IPR016149">
    <property type="entry name" value="Casein_kin_II_reg-sub_N"/>
</dbReference>
<comment type="similarity">
    <text evidence="1 6">Belongs to the eukaryotic ribosomal protein eL36 family.</text>
</comment>
<feature type="region of interest" description="Disordered" evidence="8">
    <location>
        <begin position="302"/>
        <end position="421"/>
    </location>
</feature>
<dbReference type="GO" id="GO:0003735">
    <property type="term" value="F:structural constituent of ribosome"/>
    <property type="evidence" value="ECO:0007669"/>
    <property type="project" value="InterPro"/>
</dbReference>
<feature type="compositionally biased region" description="Acidic residues" evidence="8">
    <location>
        <begin position="22"/>
        <end position="34"/>
    </location>
</feature>
<evidence type="ECO:0000256" key="9">
    <source>
        <dbReference type="SAM" id="Phobius"/>
    </source>
</evidence>
<accession>A0A074S973</accession>
<feature type="transmembrane region" description="Helical" evidence="9">
    <location>
        <begin position="730"/>
        <end position="749"/>
    </location>
</feature>
<keyword evidence="9" id="KW-0812">Transmembrane</keyword>
<dbReference type="FunFam" id="1.10.1820.10:FF:000005">
    <property type="entry name" value="Casein kinase II subunit beta"/>
    <property type="match status" value="1"/>
</dbReference>
<comment type="similarity">
    <text evidence="2 7">Belongs to the casein kinase 2 subunit beta family.</text>
</comment>
<dbReference type="PROSITE" id="PS01190">
    <property type="entry name" value="RIBOSOMAL_L36E"/>
    <property type="match status" value="1"/>
</dbReference>
<comment type="caution">
    <text evidence="11">The sequence shown here is derived from an EMBL/GenBank/DDBJ whole genome shotgun (WGS) entry which is preliminary data.</text>
</comment>
<dbReference type="Gene3D" id="2.20.25.20">
    <property type="match status" value="1"/>
</dbReference>
<dbReference type="FunFam" id="1.10.10.1760:FF:000001">
    <property type="entry name" value="60S ribosomal protein L36"/>
    <property type="match status" value="1"/>
</dbReference>
<dbReference type="STRING" id="1423351.A0A074S973"/>
<dbReference type="InterPro" id="IPR000509">
    <property type="entry name" value="Ribosomal_eL36"/>
</dbReference>
<keyword evidence="9" id="KW-1133">Transmembrane helix</keyword>
<keyword evidence="9" id="KW-0472">Membrane</keyword>
<dbReference type="InterPro" id="IPR038097">
    <property type="entry name" value="Ribosomal_eL36_sf"/>
</dbReference>
<dbReference type="InterPro" id="IPR000704">
    <property type="entry name" value="Casein_kinase_II_reg-sub"/>
</dbReference>
<keyword evidence="11" id="KW-0418">Kinase</keyword>
<proteinExistence type="inferred from homology"/>
<dbReference type="GO" id="GO:0006412">
    <property type="term" value="P:translation"/>
    <property type="evidence" value="ECO:0007669"/>
    <property type="project" value="InterPro"/>
</dbReference>
<comment type="function">
    <text evidence="5 7">Regulatory subunit of casein kinase II/CK2. As part of the kinase complex regulates the basal catalytic activity of the alpha subunit a constitutively active serine/threonine-protein kinase that phosphorylates a large number of substrates containing acidic residues C-terminal to the phosphorylated serine or threonine.</text>
</comment>
<name>A0A074S973_9AGAM</name>
<evidence type="ECO:0000256" key="8">
    <source>
        <dbReference type="SAM" id="MobiDB-lite"/>
    </source>
</evidence>
<dbReference type="SUPFAM" id="SSF57798">
    <property type="entry name" value="Casein kinase II beta subunit"/>
    <property type="match status" value="1"/>
</dbReference>
<organism evidence="11 12">
    <name type="scientific">Rhizoctonia solani 123E</name>
    <dbReference type="NCBI Taxonomy" id="1423351"/>
    <lineage>
        <taxon>Eukaryota</taxon>
        <taxon>Fungi</taxon>
        <taxon>Dikarya</taxon>
        <taxon>Basidiomycota</taxon>
        <taxon>Agaricomycotina</taxon>
        <taxon>Agaricomycetes</taxon>
        <taxon>Cantharellales</taxon>
        <taxon>Ceratobasidiaceae</taxon>
        <taxon>Rhizoctonia</taxon>
    </lineage>
</organism>
<keyword evidence="11" id="KW-0808">Transferase</keyword>
<dbReference type="Pfam" id="PF09335">
    <property type="entry name" value="VTT_dom"/>
    <property type="match status" value="1"/>
</dbReference>
<protein>
    <recommendedName>
        <fullName evidence="6 7">Multifunctional fusion protein</fullName>
    </recommendedName>
    <domain>
        <recommendedName>
            <fullName evidence="7">Casein kinase II subunit beta</fullName>
            <shortName evidence="7">CK II beta</shortName>
        </recommendedName>
    </domain>
    <domain>
        <recommendedName>
            <fullName evidence="6">60S ribosomal protein L36</fullName>
        </recommendedName>
    </domain>
</protein>
<keyword evidence="4 6" id="KW-0687">Ribonucleoprotein</keyword>
<comment type="subunit">
    <text evidence="7">Tetramer of two alpha and two beta subunits.</text>
</comment>
<dbReference type="GO" id="GO:0005840">
    <property type="term" value="C:ribosome"/>
    <property type="evidence" value="ECO:0007669"/>
    <property type="project" value="UniProtKB-KW"/>
</dbReference>
<dbReference type="Pfam" id="PF01158">
    <property type="entry name" value="Ribosomal_L36e"/>
    <property type="match status" value="1"/>
</dbReference>
<feature type="region of interest" description="Disordered" evidence="8">
    <location>
        <begin position="1055"/>
        <end position="1080"/>
    </location>
</feature>
<feature type="compositionally biased region" description="Low complexity" evidence="8">
    <location>
        <begin position="394"/>
        <end position="408"/>
    </location>
</feature>
<dbReference type="PANTHER" id="PTHR11740:SF0">
    <property type="entry name" value="CASEIN KINASE II SUBUNIT BETA"/>
    <property type="match status" value="1"/>
</dbReference>
<dbReference type="GO" id="GO:0006359">
    <property type="term" value="P:regulation of transcription by RNA polymerase III"/>
    <property type="evidence" value="ECO:0007669"/>
    <property type="project" value="TreeGrafter"/>
</dbReference>
<dbReference type="GO" id="GO:0016301">
    <property type="term" value="F:kinase activity"/>
    <property type="evidence" value="ECO:0007669"/>
    <property type="project" value="UniProtKB-KW"/>
</dbReference>
<dbReference type="PANTHER" id="PTHR11740">
    <property type="entry name" value="CASEIN KINASE II SUBUNIT BETA"/>
    <property type="match status" value="1"/>
</dbReference>
<keyword evidence="3 6" id="KW-0689">Ribosomal protein</keyword>
<dbReference type="Gene3D" id="1.10.1820.10">
    <property type="entry name" value="protein kinase ck2 holoenzyme, chain C, domain 1"/>
    <property type="match status" value="1"/>
</dbReference>
<sequence length="1080" mass="117369">MSRMPSVIPAQNPQELNQEGNPVEDDAMNDDQAEQEGYASSTPTSSLTWITWFCSLPGHEYFCEVGEDFIEDDFNLTGLNGLVPFWREAMEMVLDVEPEDALKIPDVSIVESSAELLYGLVHQRYILTRPGLQAMVEKYEAGHFGTCPRVFCNSCHVVPCGRSDLPGLETVKLYCPNCNDIYSPPSSRFQGVDGAFFGTTFPHLLFQTYRELAPAPFSPTAPPFDAVANRRQPAIAEPFVNPNPHGGQKQPADRVYTAKIYGFRVNERARSGPRMRWLRLRPQNLAELNAVDWRGRWIGSDDDAGFEDSDREGGPLENFDDDDGSQEDDDEEEEEEEERQQPAPGTGTRIGRQHNMLTSDWKPYMDPALASNTAGPSGSQPKSDPLTEDSDAPRSTLSRSSSSSSLSTPAEDIPSRPLHFRKPKGALNRKFQEVEIMLRAAAVSNLVPIPTSGINGATIDSDKPQDLMAVQRTNLRYGANTGHPTTAIDKVTKPSHRKGALSAKNKLVRSVVREVAGFAPYERRVMELLRNSKDKKARKLTKKRLGTLLRSKRKLEELAVRVIGRVTSLGSAPEGFNPTLLRIKNIKAALAAIDLYSMTDTAPLGSSPTGSASHCTNALSPRGLCGRARAGSTSSALPHSLTLYTLRTGTVRARAHTEVPPSPDSPAPETPVRPRDMLDSLAFKLRPLPTADTADILAPSVNLDIKSATPPRRNFASLFISSPMQPIPALPTPVLSGGTFAVSCARAALPDANRRRKYLLPLVFLAVVFAVTAVPVIWGVMSLPIRSLNGMPTTLQQVAILGRDLQAYADSGLSGKAHVLGVLSIVAVWKHAFSIPGSVVLNVLAGALLSPALGTLLMTILTTIGSVCASVLSAPLTPLVRRFVPRPLHLVRQALEGHDEPTVTDPITEKPITFAQPADTQHNKSPTWVRLTVMRLVGVVPWSGINIACGVCEVPLAACAVGAFFGTLPWTAVTCQIGDILQTVASQGDSGDMTLRAVMTSPSMIVKLVVLSLLSLGPVLLRDRLVALLTSSIRSCESHHSRQSEKAGLIIGEPEHEKSHWRWSRKNLRKSSEAEAEEAN</sequence>
<evidence type="ECO:0000256" key="7">
    <source>
        <dbReference type="RuleBase" id="RU361268"/>
    </source>
</evidence>
<reference evidence="11 12" key="1">
    <citation type="submission" date="2013-12" db="EMBL/GenBank/DDBJ databases">
        <authorList>
            <person name="Cubeta M."/>
            <person name="Pakala S."/>
            <person name="Fedorova N."/>
            <person name="Thomas E."/>
            <person name="Dean R."/>
            <person name="Jabaji S."/>
            <person name="Neate S."/>
            <person name="Toda T."/>
            <person name="Tavantzis S."/>
            <person name="Vilgalys R."/>
            <person name="Bharathan N."/>
            <person name="Pakala S."/>
            <person name="Losada L.S."/>
            <person name="Zafar N."/>
            <person name="Nierman W."/>
        </authorList>
    </citation>
    <scope>NUCLEOTIDE SEQUENCE [LARGE SCALE GENOMIC DNA]</scope>
    <source>
        <strain evidence="11 12">123E</strain>
    </source>
</reference>
<dbReference type="PRINTS" id="PR00472">
    <property type="entry name" value="CASNKINASEII"/>
</dbReference>
<dbReference type="InterPro" id="IPR032816">
    <property type="entry name" value="VTT_dom"/>
</dbReference>
<keyword evidence="12" id="KW-1185">Reference proteome</keyword>
<feature type="compositionally biased region" description="Polar residues" evidence="8">
    <location>
        <begin position="9"/>
        <end position="20"/>
    </location>
</feature>
<feature type="compositionally biased region" description="Polar residues" evidence="8">
    <location>
        <begin position="370"/>
        <end position="382"/>
    </location>
</feature>
<evidence type="ECO:0000256" key="1">
    <source>
        <dbReference type="ARBA" id="ARBA00006509"/>
    </source>
</evidence>
<dbReference type="InterPro" id="IPR035991">
    <property type="entry name" value="Casein_kinase_II_beta-like"/>
</dbReference>
<dbReference type="FunFam" id="2.20.25.20:FF:000001">
    <property type="entry name" value="Casein kinase II subunit beta"/>
    <property type="match status" value="1"/>
</dbReference>
<evidence type="ECO:0000259" key="10">
    <source>
        <dbReference type="Pfam" id="PF09335"/>
    </source>
</evidence>
<dbReference type="EMBL" id="AZST01000002">
    <property type="protein sequence ID" value="KEP55729.1"/>
    <property type="molecule type" value="Genomic_DNA"/>
</dbReference>
<evidence type="ECO:0000256" key="3">
    <source>
        <dbReference type="ARBA" id="ARBA00022980"/>
    </source>
</evidence>
<feature type="transmembrane region" description="Helical" evidence="9">
    <location>
        <begin position="839"/>
        <end position="872"/>
    </location>
</feature>
<dbReference type="GO" id="GO:0034456">
    <property type="term" value="C:UTP-C complex"/>
    <property type="evidence" value="ECO:0007669"/>
    <property type="project" value="TreeGrafter"/>
</dbReference>
<feature type="domain" description="VTT" evidence="10">
    <location>
        <begin position="835"/>
        <end position="979"/>
    </location>
</feature>
<dbReference type="OrthoDB" id="2275560at2759"/>
<evidence type="ECO:0000256" key="6">
    <source>
        <dbReference type="RuleBase" id="RU000665"/>
    </source>
</evidence>
<dbReference type="AlphaFoldDB" id="A0A074S973"/>
<feature type="region of interest" description="Disordered" evidence="8">
    <location>
        <begin position="1"/>
        <end position="42"/>
    </location>
</feature>
<dbReference type="Gene3D" id="1.10.10.1760">
    <property type="entry name" value="60S ribosomal protein L36"/>
    <property type="match status" value="1"/>
</dbReference>
<dbReference type="HOGENOM" id="CLU_286212_0_0_1"/>
<dbReference type="GO" id="GO:0005737">
    <property type="term" value="C:cytoplasm"/>
    <property type="evidence" value="ECO:0007669"/>
    <property type="project" value="TreeGrafter"/>
</dbReference>
<gene>
    <name evidence="11" type="ORF">V565_001860</name>
</gene>
<evidence type="ECO:0000313" key="11">
    <source>
        <dbReference type="EMBL" id="KEP55729.1"/>
    </source>
</evidence>
<evidence type="ECO:0000256" key="4">
    <source>
        <dbReference type="ARBA" id="ARBA00023274"/>
    </source>
</evidence>